<dbReference type="SUPFAM" id="SSF51445">
    <property type="entry name" value="(Trans)glycosidases"/>
    <property type="match status" value="1"/>
</dbReference>
<sequence>MMKKLILVSALLGSMLIAGAAELIHLKMDFSRPGWNEILSPQGGETTVRDGELSLSAGSSVVTPYFPLTPGELEVRGIAAGNLTLRIHFLRGGNHRDPGTEVGIRSVQTEKDGNFLFRIPVADSPAGSDGFRLEISGAPGKKARLRALEIKLAAGDGITINGDPFFQNELGRDHWLVESGKSRILSDTGHFRGKLLEMTDAGTIVSPRFAYRGEQLTIGLWGMQENLRKGAGQPEWAYACVQILLFDRKGKEISHIDLTPIQAGALPWKYYCRTFEPDSWPRNTESFAIASRIFPGATGTVRLGAVSVIRRGEAAVRPPYRAEGGKIRIGTGKPGEVFSPIWQCADMSFAGDAAQKPMRHALRELRRIGVRHLRLREFMQGQRLVKSIAPDGSFELDYSLLDKTFDYVVRELGYQLTVTVETTPNQLSVMPGPDDYVYAHPYPPRDLKIWRNILQAVVGHWIDRYGKACVAEWTFECWNEPNASYFFKGTEAEFAEIFGAYLDALTEIERKHDIRLQIGTMSAAGVTPWFFSCLEKARAIGKLDAIDALSLHLYAGFIGSMGTFAGDVGRMRRIASEYPPMENRPIYITEYNASTMSDSRLDTVTNAAFFVKANRIFLDEKVARAYFFAVCDHLWTGNNHHFEGGLGLFTKTAIPKPVLNALTLLNRFEGCRRLPVNSSNDPFDAIAGVDETGTVRVLLTTFDERRPEETAAAKLRLELDWTGRSRNIAPRLIRVDSRHANSHAAYWEAGSPTITAHPDVTPFRQAGEMKSEPVTKFRFSGDKLLIDLEPELNSVTCVEIAPAERL</sequence>
<dbReference type="PANTHER" id="PTHR12631:SF8">
    <property type="entry name" value="ALPHA-L-IDURONIDASE"/>
    <property type="match status" value="1"/>
</dbReference>
<name>A0A844G4U1_9BACT</name>
<dbReference type="SUPFAM" id="SSF51011">
    <property type="entry name" value="Glycosyl hydrolase domain"/>
    <property type="match status" value="1"/>
</dbReference>
<proteinExistence type="inferred from homology"/>
<dbReference type="GO" id="GO:0004553">
    <property type="term" value="F:hydrolase activity, hydrolyzing O-glycosyl compounds"/>
    <property type="evidence" value="ECO:0007669"/>
    <property type="project" value="TreeGrafter"/>
</dbReference>
<evidence type="ECO:0000256" key="1">
    <source>
        <dbReference type="ARBA" id="ARBA00008875"/>
    </source>
</evidence>
<feature type="chain" id="PRO_5032737050" description="Glycosyl hydrolases family 39 N-terminal catalytic domain-containing protein" evidence="4">
    <location>
        <begin position="21"/>
        <end position="806"/>
    </location>
</feature>
<keyword evidence="7" id="KW-1185">Reference proteome</keyword>
<dbReference type="Pfam" id="PF01229">
    <property type="entry name" value="Glyco_hydro_39"/>
    <property type="match status" value="1"/>
</dbReference>
<comment type="caution">
    <text evidence="6">The sequence shown here is derived from an EMBL/GenBank/DDBJ whole genome shotgun (WGS) entry which is preliminary data.</text>
</comment>
<dbReference type="Proteomes" id="UP000435649">
    <property type="component" value="Unassembled WGS sequence"/>
</dbReference>
<dbReference type="InterPro" id="IPR017853">
    <property type="entry name" value="GH"/>
</dbReference>
<keyword evidence="3" id="KW-0326">Glycosidase</keyword>
<dbReference type="EMBL" id="VUNS01000011">
    <property type="protein sequence ID" value="MST97631.1"/>
    <property type="molecule type" value="Genomic_DNA"/>
</dbReference>
<evidence type="ECO:0000313" key="6">
    <source>
        <dbReference type="EMBL" id="MST97631.1"/>
    </source>
</evidence>
<dbReference type="InterPro" id="IPR051923">
    <property type="entry name" value="Glycosyl_Hydrolase_39"/>
</dbReference>
<evidence type="ECO:0000256" key="4">
    <source>
        <dbReference type="SAM" id="SignalP"/>
    </source>
</evidence>
<evidence type="ECO:0000259" key="5">
    <source>
        <dbReference type="Pfam" id="PF01229"/>
    </source>
</evidence>
<accession>A0A844G4U1</accession>
<protein>
    <recommendedName>
        <fullName evidence="5">Glycosyl hydrolases family 39 N-terminal catalytic domain-containing protein</fullName>
    </recommendedName>
</protein>
<keyword evidence="2" id="KW-0378">Hydrolase</keyword>
<dbReference type="Gene3D" id="2.60.40.1500">
    <property type="entry name" value="Glycosyl hydrolase domain, family 39"/>
    <property type="match status" value="1"/>
</dbReference>
<feature type="signal peptide" evidence="4">
    <location>
        <begin position="1"/>
        <end position="20"/>
    </location>
</feature>
<dbReference type="InterPro" id="IPR049165">
    <property type="entry name" value="GH39_as"/>
</dbReference>
<organism evidence="6 7">
    <name type="scientific">Victivallis lenta</name>
    <dbReference type="NCBI Taxonomy" id="2606640"/>
    <lineage>
        <taxon>Bacteria</taxon>
        <taxon>Pseudomonadati</taxon>
        <taxon>Lentisphaerota</taxon>
        <taxon>Lentisphaeria</taxon>
        <taxon>Victivallales</taxon>
        <taxon>Victivallaceae</taxon>
        <taxon>Victivallis</taxon>
    </lineage>
</organism>
<reference evidence="6 7" key="1">
    <citation type="submission" date="2019-08" db="EMBL/GenBank/DDBJ databases">
        <title>In-depth cultivation of the pig gut microbiome towards novel bacterial diversity and tailored functional studies.</title>
        <authorList>
            <person name="Wylensek D."/>
            <person name="Hitch T.C.A."/>
            <person name="Clavel T."/>
        </authorList>
    </citation>
    <scope>NUCLEOTIDE SEQUENCE [LARGE SCALE GENOMIC DNA]</scope>
    <source>
        <strain evidence="6 7">BBE-744-WT-12</strain>
    </source>
</reference>
<dbReference type="PROSITE" id="PS01027">
    <property type="entry name" value="GLYCOSYL_HYDROL_F39"/>
    <property type="match status" value="1"/>
</dbReference>
<dbReference type="PANTHER" id="PTHR12631">
    <property type="entry name" value="ALPHA-L-IDURONIDASE"/>
    <property type="match status" value="1"/>
</dbReference>
<keyword evidence="4" id="KW-0732">Signal</keyword>
<gene>
    <name evidence="6" type="ORF">FYJ85_11340</name>
</gene>
<evidence type="ECO:0000313" key="7">
    <source>
        <dbReference type="Proteomes" id="UP000435649"/>
    </source>
</evidence>
<dbReference type="AlphaFoldDB" id="A0A844G4U1"/>
<feature type="domain" description="Glycosyl hydrolases family 39 N-terminal catalytic" evidence="5">
    <location>
        <begin position="326"/>
        <end position="782"/>
    </location>
</feature>
<dbReference type="RefSeq" id="WP_154418645.1">
    <property type="nucleotide sequence ID" value="NZ_VUNS01000011.1"/>
</dbReference>
<dbReference type="InterPro" id="IPR049166">
    <property type="entry name" value="GH39_cat"/>
</dbReference>
<dbReference type="Gene3D" id="3.20.20.80">
    <property type="entry name" value="Glycosidases"/>
    <property type="match status" value="1"/>
</dbReference>
<evidence type="ECO:0000256" key="2">
    <source>
        <dbReference type="ARBA" id="ARBA00022801"/>
    </source>
</evidence>
<comment type="similarity">
    <text evidence="1">Belongs to the glycosyl hydrolase 39 family.</text>
</comment>
<evidence type="ECO:0000256" key="3">
    <source>
        <dbReference type="ARBA" id="ARBA00023295"/>
    </source>
</evidence>